<dbReference type="PRINTS" id="PR00081">
    <property type="entry name" value="GDHRDH"/>
</dbReference>
<comment type="caution">
    <text evidence="4">The sequence shown here is derived from an EMBL/GenBank/DDBJ whole genome shotgun (WGS) entry which is preliminary data.</text>
</comment>
<name>A0AAJ0D9K8_9PEZI</name>
<organism evidence="4 5">
    <name type="scientific">Extremus antarcticus</name>
    <dbReference type="NCBI Taxonomy" id="702011"/>
    <lineage>
        <taxon>Eukaryota</taxon>
        <taxon>Fungi</taxon>
        <taxon>Dikarya</taxon>
        <taxon>Ascomycota</taxon>
        <taxon>Pezizomycotina</taxon>
        <taxon>Dothideomycetes</taxon>
        <taxon>Dothideomycetidae</taxon>
        <taxon>Mycosphaerellales</taxon>
        <taxon>Extremaceae</taxon>
        <taxon>Extremus</taxon>
    </lineage>
</organism>
<dbReference type="Gene3D" id="3.40.50.720">
    <property type="entry name" value="NAD(P)-binding Rossmann-like Domain"/>
    <property type="match status" value="1"/>
</dbReference>
<evidence type="ECO:0000256" key="3">
    <source>
        <dbReference type="ARBA" id="ARBA00023002"/>
    </source>
</evidence>
<evidence type="ECO:0000313" key="4">
    <source>
        <dbReference type="EMBL" id="KAK3049765.1"/>
    </source>
</evidence>
<evidence type="ECO:0000256" key="1">
    <source>
        <dbReference type="ARBA" id="ARBA00006484"/>
    </source>
</evidence>
<dbReference type="InterPro" id="IPR002347">
    <property type="entry name" value="SDR_fam"/>
</dbReference>
<dbReference type="GO" id="GO:0016616">
    <property type="term" value="F:oxidoreductase activity, acting on the CH-OH group of donors, NAD or NADP as acceptor"/>
    <property type="evidence" value="ECO:0007669"/>
    <property type="project" value="TreeGrafter"/>
</dbReference>
<dbReference type="Pfam" id="PF00106">
    <property type="entry name" value="adh_short"/>
    <property type="match status" value="1"/>
</dbReference>
<evidence type="ECO:0008006" key="6">
    <source>
        <dbReference type="Google" id="ProtNLM"/>
    </source>
</evidence>
<keyword evidence="3" id="KW-0560">Oxidoreductase</keyword>
<dbReference type="InterPro" id="IPR020904">
    <property type="entry name" value="Sc_DH/Rdtase_CS"/>
</dbReference>
<dbReference type="Proteomes" id="UP001271007">
    <property type="component" value="Unassembled WGS sequence"/>
</dbReference>
<dbReference type="PROSITE" id="PS00061">
    <property type="entry name" value="ADH_SHORT"/>
    <property type="match status" value="1"/>
</dbReference>
<reference evidence="4" key="1">
    <citation type="submission" date="2023-04" db="EMBL/GenBank/DDBJ databases">
        <title>Black Yeasts Isolated from many extreme environments.</title>
        <authorList>
            <person name="Coleine C."/>
            <person name="Stajich J.E."/>
            <person name="Selbmann L."/>
        </authorList>
    </citation>
    <scope>NUCLEOTIDE SEQUENCE</scope>
    <source>
        <strain evidence="4">CCFEE 5312</strain>
    </source>
</reference>
<dbReference type="PANTHER" id="PTHR44229:SF4">
    <property type="entry name" value="15-HYDROXYPROSTAGLANDIN DEHYDROGENASE [NAD(+)]"/>
    <property type="match status" value="1"/>
</dbReference>
<keyword evidence="5" id="KW-1185">Reference proteome</keyword>
<dbReference type="EMBL" id="JAWDJX010000037">
    <property type="protein sequence ID" value="KAK3049765.1"/>
    <property type="molecule type" value="Genomic_DNA"/>
</dbReference>
<comment type="similarity">
    <text evidence="1">Belongs to the short-chain dehydrogenases/reductases (SDR) family.</text>
</comment>
<dbReference type="AlphaFoldDB" id="A0AAJ0D9K8"/>
<dbReference type="InterPro" id="IPR036291">
    <property type="entry name" value="NAD(P)-bd_dom_sf"/>
</dbReference>
<evidence type="ECO:0000256" key="2">
    <source>
        <dbReference type="ARBA" id="ARBA00022857"/>
    </source>
</evidence>
<dbReference type="PANTHER" id="PTHR44229">
    <property type="entry name" value="15-HYDROXYPROSTAGLANDIN DEHYDROGENASE [NAD(+)]"/>
    <property type="match status" value="1"/>
</dbReference>
<dbReference type="SUPFAM" id="SSF51735">
    <property type="entry name" value="NAD(P)-binding Rossmann-fold domains"/>
    <property type="match status" value="1"/>
</dbReference>
<dbReference type="GO" id="GO:0005737">
    <property type="term" value="C:cytoplasm"/>
    <property type="evidence" value="ECO:0007669"/>
    <property type="project" value="TreeGrafter"/>
</dbReference>
<sequence>MASNRDSAISLPSLNTFSTPRTDFSRPSDAAMDTGTIKGKTALVLDGATGLGLGIATALSEHATKVAICGSDAKAGETVANDLNGRGYCVSFFSTDTGDWNSLLSTFKQVITWSDEQLDIVVTTAGIVTHNLLMSALPSNHRAGADPPKPPTRTLEVNLMGVYYTTSLAIWYFNQLNCKRLDPEFRPQLVFICSMAGYDGLEFGTDYAASKHAVRAIWKTTRNPRPSMAQYQSNLLAPTYVSKKKIAGECERKLRDHNTQTNDIADVVAGALRCICDKTVEGRAVCCVQGSTGTPGSLNFDLCDDLIGSNGGRELLDRAEDIWLPSSATLKEDSDCAVQ</sequence>
<proteinExistence type="inferred from homology"/>
<evidence type="ECO:0000313" key="5">
    <source>
        <dbReference type="Proteomes" id="UP001271007"/>
    </source>
</evidence>
<protein>
    <recommendedName>
        <fullName evidence="6">NAD(P)-binding protein</fullName>
    </recommendedName>
</protein>
<gene>
    <name evidence="4" type="ORF">LTR09_008941</name>
</gene>
<keyword evidence="2" id="KW-0521">NADP</keyword>
<accession>A0AAJ0D9K8</accession>